<proteinExistence type="predicted"/>
<dbReference type="EMBL" id="GL883198">
    <property type="protein sequence ID" value="EGF97815.1"/>
    <property type="molecule type" value="Genomic_DNA"/>
</dbReference>
<dbReference type="KEGG" id="mlr:MELLADRAFT_84227"/>
<name>F4SC15_MELLP</name>
<keyword evidence="2" id="KW-1185">Reference proteome</keyword>
<dbReference type="RefSeq" id="XP_007418924.1">
    <property type="nucleotide sequence ID" value="XM_007418862.1"/>
</dbReference>
<gene>
    <name evidence="1" type="ORF">MELLADRAFT_84227</name>
</gene>
<protein>
    <submittedName>
        <fullName evidence="1">Uncharacterized protein</fullName>
    </submittedName>
</protein>
<dbReference type="Proteomes" id="UP000001072">
    <property type="component" value="Unassembled WGS sequence"/>
</dbReference>
<dbReference type="InParanoid" id="F4SC15"/>
<dbReference type="GeneID" id="18933402"/>
<evidence type="ECO:0000313" key="2">
    <source>
        <dbReference type="Proteomes" id="UP000001072"/>
    </source>
</evidence>
<accession>F4SC15</accession>
<dbReference type="VEuPathDB" id="FungiDB:MELLADRAFT_84227"/>
<dbReference type="AlphaFoldDB" id="F4SC15"/>
<organism evidence="2">
    <name type="scientific">Melampsora larici-populina (strain 98AG31 / pathotype 3-4-7)</name>
    <name type="common">Poplar leaf rust fungus</name>
    <dbReference type="NCBI Taxonomy" id="747676"/>
    <lineage>
        <taxon>Eukaryota</taxon>
        <taxon>Fungi</taxon>
        <taxon>Dikarya</taxon>
        <taxon>Basidiomycota</taxon>
        <taxon>Pucciniomycotina</taxon>
        <taxon>Pucciniomycetes</taxon>
        <taxon>Pucciniales</taxon>
        <taxon>Melampsoraceae</taxon>
        <taxon>Melampsora</taxon>
    </lineage>
</organism>
<sequence length="56" mass="6314">MLLLDCTPERKKDQVCSSRSYKVVFNACCALPSNVTHLLFLLGILVSLFFDCLVTF</sequence>
<reference evidence="2" key="1">
    <citation type="journal article" date="2011" name="Proc. Natl. Acad. Sci. U.S.A.">
        <title>Obligate biotrophy features unraveled by the genomic analysis of rust fungi.</title>
        <authorList>
            <person name="Duplessis S."/>
            <person name="Cuomo C.A."/>
            <person name="Lin Y.-C."/>
            <person name="Aerts A."/>
            <person name="Tisserant E."/>
            <person name="Veneault-Fourrey C."/>
            <person name="Joly D.L."/>
            <person name="Hacquard S."/>
            <person name="Amselem J."/>
            <person name="Cantarel B.L."/>
            <person name="Chiu R."/>
            <person name="Coutinho P.M."/>
            <person name="Feau N."/>
            <person name="Field M."/>
            <person name="Frey P."/>
            <person name="Gelhaye E."/>
            <person name="Goldberg J."/>
            <person name="Grabherr M.G."/>
            <person name="Kodira C.D."/>
            <person name="Kohler A."/>
            <person name="Kuees U."/>
            <person name="Lindquist E.A."/>
            <person name="Lucas S.M."/>
            <person name="Mago R."/>
            <person name="Mauceli E."/>
            <person name="Morin E."/>
            <person name="Murat C."/>
            <person name="Pangilinan J.L."/>
            <person name="Park R."/>
            <person name="Pearson M."/>
            <person name="Quesneville H."/>
            <person name="Rouhier N."/>
            <person name="Sakthikumar S."/>
            <person name="Salamov A.A."/>
            <person name="Schmutz J."/>
            <person name="Selles B."/>
            <person name="Shapiro H."/>
            <person name="Tanguay P."/>
            <person name="Tuskan G.A."/>
            <person name="Henrissat B."/>
            <person name="Van de Peer Y."/>
            <person name="Rouze P."/>
            <person name="Ellis J.G."/>
            <person name="Dodds P.N."/>
            <person name="Schein J.E."/>
            <person name="Zhong S."/>
            <person name="Hamelin R.C."/>
            <person name="Grigoriev I.V."/>
            <person name="Szabo L.J."/>
            <person name="Martin F."/>
        </authorList>
    </citation>
    <scope>NUCLEOTIDE SEQUENCE [LARGE SCALE GENOMIC DNA]</scope>
    <source>
        <strain evidence="2">98AG31 / pathotype 3-4-7</strain>
    </source>
</reference>
<dbReference type="HOGENOM" id="CLU_3014671_0_0_1"/>
<evidence type="ECO:0000313" key="1">
    <source>
        <dbReference type="EMBL" id="EGF97815.1"/>
    </source>
</evidence>